<proteinExistence type="predicted"/>
<sequence>MIFFFSKTQSQHTVKDSGTAVLGEVHATGDGASFKGAWAGPRSGSGPLGDKMLSRAGADGGEARLLPPGEMGRPGLLALERGTTVSLTLCPLGSSPSKGTREMAGCWKT</sequence>
<accession>A0AC59ZBC7</accession>
<gene>
    <name evidence="1" type="ORF">MRATA1EN22A_LOCUS16202</name>
</gene>
<evidence type="ECO:0000313" key="2">
    <source>
        <dbReference type="Proteomes" id="UP001162501"/>
    </source>
</evidence>
<evidence type="ECO:0000313" key="1">
    <source>
        <dbReference type="EMBL" id="CAN0348100.1"/>
    </source>
</evidence>
<reference evidence="1" key="1">
    <citation type="submission" date="2023-05" db="EMBL/GenBank/DDBJ databases">
        <authorList>
            <consortium name="ELIXIR-Norway"/>
        </authorList>
    </citation>
    <scope>NUCLEOTIDE SEQUENCE</scope>
</reference>
<protein>
    <submittedName>
        <fullName evidence="1">Uncharacterized protein</fullName>
    </submittedName>
</protein>
<dbReference type="Proteomes" id="UP001162501">
    <property type="component" value="Chromosome 26"/>
</dbReference>
<organism evidence="1 2">
    <name type="scientific">Rangifer tarandus platyrhynchus</name>
    <name type="common">Svalbard reindeer</name>
    <dbReference type="NCBI Taxonomy" id="3082113"/>
    <lineage>
        <taxon>Eukaryota</taxon>
        <taxon>Metazoa</taxon>
        <taxon>Chordata</taxon>
        <taxon>Craniata</taxon>
        <taxon>Vertebrata</taxon>
        <taxon>Euteleostomi</taxon>
        <taxon>Mammalia</taxon>
        <taxon>Eutheria</taxon>
        <taxon>Laurasiatheria</taxon>
        <taxon>Artiodactyla</taxon>
        <taxon>Ruminantia</taxon>
        <taxon>Pecora</taxon>
        <taxon>Cervidae</taxon>
        <taxon>Odocoileinae</taxon>
        <taxon>Rangifer</taxon>
    </lineage>
</organism>
<name>A0AC59ZBC7_RANTA</name>
<dbReference type="EMBL" id="OX596110">
    <property type="protein sequence ID" value="CAN0348100.1"/>
    <property type="molecule type" value="Genomic_DNA"/>
</dbReference>
<reference evidence="1" key="2">
    <citation type="submission" date="2025-03" db="EMBL/GenBank/DDBJ databases">
        <authorList>
            <consortium name="ELIXIR-Norway"/>
            <consortium name="Elixir Norway"/>
        </authorList>
    </citation>
    <scope>NUCLEOTIDE SEQUENCE</scope>
</reference>